<dbReference type="GO" id="GO:0051455">
    <property type="term" value="P:spindle attachment to meiosis I kinetochore"/>
    <property type="evidence" value="ECO:0007669"/>
    <property type="project" value="TreeGrafter"/>
</dbReference>
<keyword evidence="4" id="KW-0539">Nucleus</keyword>
<comment type="subcellular location">
    <subcellularLocation>
        <location evidence="1">Nucleus</location>
    </subcellularLocation>
</comment>
<evidence type="ECO:0000256" key="1">
    <source>
        <dbReference type="ARBA" id="ARBA00004123"/>
    </source>
</evidence>
<keyword evidence="3" id="KW-0238">DNA-binding</keyword>
<dbReference type="AlphaFoldDB" id="A0A1Y2BS55"/>
<dbReference type="GO" id="GO:0005634">
    <property type="term" value="C:nucleus"/>
    <property type="evidence" value="ECO:0007669"/>
    <property type="project" value="UniProtKB-SubCell"/>
</dbReference>
<feature type="region of interest" description="Disordered" evidence="5">
    <location>
        <begin position="282"/>
        <end position="374"/>
    </location>
</feature>
<reference evidence="7 8" key="1">
    <citation type="submission" date="2016-07" db="EMBL/GenBank/DDBJ databases">
        <title>Pervasive Adenine N6-methylation of Active Genes in Fungi.</title>
        <authorList>
            <consortium name="DOE Joint Genome Institute"/>
            <person name="Mondo S.J."/>
            <person name="Dannebaum R.O."/>
            <person name="Kuo R.C."/>
            <person name="Labutti K."/>
            <person name="Haridas S."/>
            <person name="Kuo A."/>
            <person name="Salamov A."/>
            <person name="Ahrendt S.R."/>
            <person name="Lipzen A."/>
            <person name="Sullivan W."/>
            <person name="Andreopoulos W.B."/>
            <person name="Clum A."/>
            <person name="Lindquist E."/>
            <person name="Daum C."/>
            <person name="Ramamoorthy G.K."/>
            <person name="Gryganskyi A."/>
            <person name="Culley D."/>
            <person name="Magnuson J.K."/>
            <person name="James T.Y."/>
            <person name="O'Malley M.A."/>
            <person name="Stajich J.E."/>
            <person name="Spatafora J.W."/>
            <person name="Visel A."/>
            <person name="Grigoriev I.V."/>
        </authorList>
    </citation>
    <scope>NUCLEOTIDE SEQUENCE [LARGE SCALE GENOMIC DNA]</scope>
    <source>
        <strain evidence="7 8">JEL800</strain>
    </source>
</reference>
<feature type="compositionally biased region" description="Low complexity" evidence="5">
    <location>
        <begin position="282"/>
        <end position="296"/>
    </location>
</feature>
<gene>
    <name evidence="7" type="ORF">BCR33DRAFT_447356</name>
</gene>
<evidence type="ECO:0000256" key="2">
    <source>
        <dbReference type="ARBA" id="ARBA00010291"/>
    </source>
</evidence>
<dbReference type="Proteomes" id="UP000193642">
    <property type="component" value="Unassembled WGS sequence"/>
</dbReference>
<protein>
    <recommendedName>
        <fullName evidence="6">Mif2/CENP-C cupin domain-containing protein</fullName>
    </recommendedName>
</protein>
<evidence type="ECO:0000256" key="3">
    <source>
        <dbReference type="ARBA" id="ARBA00023125"/>
    </source>
</evidence>
<accession>A0A1Y2BS55</accession>
<evidence type="ECO:0000313" key="7">
    <source>
        <dbReference type="EMBL" id="ORY37591.1"/>
    </source>
</evidence>
<evidence type="ECO:0000259" key="6">
    <source>
        <dbReference type="Pfam" id="PF11699"/>
    </source>
</evidence>
<evidence type="ECO:0000256" key="4">
    <source>
        <dbReference type="ARBA" id="ARBA00023242"/>
    </source>
</evidence>
<feature type="compositionally biased region" description="Acidic residues" evidence="5">
    <location>
        <begin position="1"/>
        <end position="11"/>
    </location>
</feature>
<feature type="region of interest" description="Disordered" evidence="5">
    <location>
        <begin position="120"/>
        <end position="145"/>
    </location>
</feature>
<comment type="caution">
    <text evidence="7">The sequence shown here is derived from an EMBL/GenBank/DDBJ whole genome shotgun (WGS) entry which is preliminary data.</text>
</comment>
<feature type="compositionally biased region" description="Basic and acidic residues" evidence="5">
    <location>
        <begin position="343"/>
        <end position="354"/>
    </location>
</feature>
<proteinExistence type="inferred from homology"/>
<dbReference type="Gene3D" id="2.60.120.10">
    <property type="entry name" value="Jelly Rolls"/>
    <property type="match status" value="1"/>
</dbReference>
<dbReference type="STRING" id="329046.A0A1Y2BS55"/>
<dbReference type="GO" id="GO:0051382">
    <property type="term" value="P:kinetochore assembly"/>
    <property type="evidence" value="ECO:0007669"/>
    <property type="project" value="InterPro"/>
</dbReference>
<organism evidence="7 8">
    <name type="scientific">Rhizoclosmatium globosum</name>
    <dbReference type="NCBI Taxonomy" id="329046"/>
    <lineage>
        <taxon>Eukaryota</taxon>
        <taxon>Fungi</taxon>
        <taxon>Fungi incertae sedis</taxon>
        <taxon>Chytridiomycota</taxon>
        <taxon>Chytridiomycota incertae sedis</taxon>
        <taxon>Chytridiomycetes</taxon>
        <taxon>Chytridiales</taxon>
        <taxon>Chytriomycetaceae</taxon>
        <taxon>Rhizoclosmatium</taxon>
    </lineage>
</organism>
<feature type="compositionally biased region" description="Basic residues" evidence="5">
    <location>
        <begin position="17"/>
        <end position="30"/>
    </location>
</feature>
<sequence>MEAEEVEEEEQVVVPVKKGRGRPPKNNKKRSREEEEEQAGGASSSTAVVVAAPKAAPKKKAKKDWGGALVTVTDADAVREKRTRMAPLEFWRGEQIKYENKYQEGVYVPIATAVLKAPKEEPYHPSDHHGNTRKRPTQKESQPAPLETPIFKVKDFVTNEIVEEKIVYTPDMIHPQVVGDGSGSAKNEFLFQRTFSVGTFCGSGVMVLPKGSVKSNKTSGPTVLIAFVQEGKVKVTVNKSSFEVGAGSQFMIPRGNQYSFANTGVGQVKLFFVQSREIETGVGSASGAGSSDGSKSAAEEEAKPGKKVESAVSEAEEGEEAVVVKGKKGKKGVVVSDAEEAEEGVKKGSKKESESPEQGLSSSLGKSRRANSKK</sequence>
<dbReference type="InterPro" id="IPR025974">
    <property type="entry name" value="Mif2/CENP-C_cupin"/>
</dbReference>
<dbReference type="InterPro" id="IPR028386">
    <property type="entry name" value="CENP-C/Mif2/cnp3"/>
</dbReference>
<feature type="compositionally biased region" description="Basic and acidic residues" evidence="5">
    <location>
        <begin position="120"/>
        <end position="130"/>
    </location>
</feature>
<dbReference type="GO" id="GO:0051315">
    <property type="term" value="P:attachment of mitotic spindle microtubules to kinetochore"/>
    <property type="evidence" value="ECO:0007669"/>
    <property type="project" value="TreeGrafter"/>
</dbReference>
<dbReference type="GO" id="GO:0000776">
    <property type="term" value="C:kinetochore"/>
    <property type="evidence" value="ECO:0007669"/>
    <property type="project" value="InterPro"/>
</dbReference>
<dbReference type="InterPro" id="IPR011051">
    <property type="entry name" value="RmlC_Cupin_sf"/>
</dbReference>
<dbReference type="EMBL" id="MCGO01000049">
    <property type="protein sequence ID" value="ORY37591.1"/>
    <property type="molecule type" value="Genomic_DNA"/>
</dbReference>
<feature type="compositionally biased region" description="Basic and acidic residues" evidence="5">
    <location>
        <begin position="297"/>
        <end position="309"/>
    </location>
</feature>
<dbReference type="Pfam" id="PF11699">
    <property type="entry name" value="CENP-C_C"/>
    <property type="match status" value="1"/>
</dbReference>
<dbReference type="InterPro" id="IPR014710">
    <property type="entry name" value="RmlC-like_jellyroll"/>
</dbReference>
<evidence type="ECO:0000313" key="8">
    <source>
        <dbReference type="Proteomes" id="UP000193642"/>
    </source>
</evidence>
<dbReference type="OrthoDB" id="1939643at2759"/>
<evidence type="ECO:0000256" key="5">
    <source>
        <dbReference type="SAM" id="MobiDB-lite"/>
    </source>
</evidence>
<dbReference type="PANTHER" id="PTHR16684">
    <property type="entry name" value="CENTROMERE PROTEIN C"/>
    <property type="match status" value="1"/>
</dbReference>
<dbReference type="GO" id="GO:0019237">
    <property type="term" value="F:centromeric DNA binding"/>
    <property type="evidence" value="ECO:0007669"/>
    <property type="project" value="InterPro"/>
</dbReference>
<dbReference type="SUPFAM" id="SSF51182">
    <property type="entry name" value="RmlC-like cupins"/>
    <property type="match status" value="1"/>
</dbReference>
<dbReference type="PANTHER" id="PTHR16684:SF11">
    <property type="entry name" value="CENTROMERE PROTEIN C"/>
    <property type="match status" value="1"/>
</dbReference>
<comment type="similarity">
    <text evidence="2">Belongs to the CENP-C/MIF2 family.</text>
</comment>
<keyword evidence="8" id="KW-1185">Reference proteome</keyword>
<feature type="domain" description="Mif2/CENP-C cupin" evidence="6">
    <location>
        <begin position="189"/>
        <end position="274"/>
    </location>
</feature>
<name>A0A1Y2BS55_9FUNG</name>
<feature type="region of interest" description="Disordered" evidence="5">
    <location>
        <begin position="1"/>
        <end position="48"/>
    </location>
</feature>